<feature type="transmembrane region" description="Helical" evidence="2">
    <location>
        <begin position="39"/>
        <end position="56"/>
    </location>
</feature>
<dbReference type="InParanoid" id="A0A1B6PQ79"/>
<dbReference type="Gramene" id="KXG27813">
    <property type="protein sequence ID" value="KXG27813"/>
    <property type="gene ID" value="SORBI_3005G048300"/>
</dbReference>
<dbReference type="AlphaFoldDB" id="A0A1B6PQ79"/>
<keyword evidence="2" id="KW-1133">Transmembrane helix</keyword>
<evidence type="ECO:0000313" key="4">
    <source>
        <dbReference type="Proteomes" id="UP000000768"/>
    </source>
</evidence>
<evidence type="ECO:0000256" key="2">
    <source>
        <dbReference type="SAM" id="Phobius"/>
    </source>
</evidence>
<feature type="region of interest" description="Disordered" evidence="1">
    <location>
        <begin position="95"/>
        <end position="136"/>
    </location>
</feature>
<proteinExistence type="predicted"/>
<dbReference type="Proteomes" id="UP000000768">
    <property type="component" value="Chromosome 5"/>
</dbReference>
<name>A0A1B6PQ79_SORBI</name>
<protein>
    <submittedName>
        <fullName evidence="3">Uncharacterized protein</fullName>
    </submittedName>
</protein>
<evidence type="ECO:0000256" key="1">
    <source>
        <dbReference type="SAM" id="MobiDB-lite"/>
    </source>
</evidence>
<keyword evidence="2" id="KW-0812">Transmembrane</keyword>
<accession>A0A1B6PQ79</accession>
<reference evidence="4" key="2">
    <citation type="journal article" date="2018" name="Plant J.">
        <title>The Sorghum bicolor reference genome: improved assembly, gene annotations, a transcriptome atlas, and signatures of genome organization.</title>
        <authorList>
            <person name="McCormick R.F."/>
            <person name="Truong S.K."/>
            <person name="Sreedasyam A."/>
            <person name="Jenkins J."/>
            <person name="Shu S."/>
            <person name="Sims D."/>
            <person name="Kennedy M."/>
            <person name="Amirebrahimi M."/>
            <person name="Weers B.D."/>
            <person name="McKinley B."/>
            <person name="Mattison A."/>
            <person name="Morishige D.T."/>
            <person name="Grimwood J."/>
            <person name="Schmutz J."/>
            <person name="Mullet J.E."/>
        </authorList>
    </citation>
    <scope>NUCLEOTIDE SEQUENCE [LARGE SCALE GENOMIC DNA]</scope>
    <source>
        <strain evidence="4">cv. BTx623</strain>
    </source>
</reference>
<feature type="region of interest" description="Disordered" evidence="1">
    <location>
        <begin position="1"/>
        <end position="29"/>
    </location>
</feature>
<sequence length="149" mass="15983">MKRRRRRRAQIQTGGGLRSQIGGGGASLRSRSQHALPRHLVGAAVIVLVFGGGVGAESQGRARCMEVRRQVSDGGSKDGRARNELSCTGVVSLSGDGLESAQQIGRRRASAGSKQSASAERARGRKDEQREQKGNRYVCIESVDERRLG</sequence>
<organism evidence="3 4">
    <name type="scientific">Sorghum bicolor</name>
    <name type="common">Sorghum</name>
    <name type="synonym">Sorghum vulgare</name>
    <dbReference type="NCBI Taxonomy" id="4558"/>
    <lineage>
        <taxon>Eukaryota</taxon>
        <taxon>Viridiplantae</taxon>
        <taxon>Streptophyta</taxon>
        <taxon>Embryophyta</taxon>
        <taxon>Tracheophyta</taxon>
        <taxon>Spermatophyta</taxon>
        <taxon>Magnoliopsida</taxon>
        <taxon>Liliopsida</taxon>
        <taxon>Poales</taxon>
        <taxon>Poaceae</taxon>
        <taxon>PACMAD clade</taxon>
        <taxon>Panicoideae</taxon>
        <taxon>Andropogonodae</taxon>
        <taxon>Andropogoneae</taxon>
        <taxon>Sorghinae</taxon>
        <taxon>Sorghum</taxon>
    </lineage>
</organism>
<gene>
    <name evidence="3" type="ORF">SORBI_3005G048300</name>
</gene>
<feature type="compositionally biased region" description="Basic and acidic residues" evidence="1">
    <location>
        <begin position="120"/>
        <end position="134"/>
    </location>
</feature>
<feature type="compositionally biased region" description="Gly residues" evidence="1">
    <location>
        <begin position="13"/>
        <end position="26"/>
    </location>
</feature>
<reference evidence="3 4" key="1">
    <citation type="journal article" date="2009" name="Nature">
        <title>The Sorghum bicolor genome and the diversification of grasses.</title>
        <authorList>
            <person name="Paterson A.H."/>
            <person name="Bowers J.E."/>
            <person name="Bruggmann R."/>
            <person name="Dubchak I."/>
            <person name="Grimwood J."/>
            <person name="Gundlach H."/>
            <person name="Haberer G."/>
            <person name="Hellsten U."/>
            <person name="Mitros T."/>
            <person name="Poliakov A."/>
            <person name="Schmutz J."/>
            <person name="Spannagl M."/>
            <person name="Tang H."/>
            <person name="Wang X."/>
            <person name="Wicker T."/>
            <person name="Bharti A.K."/>
            <person name="Chapman J."/>
            <person name="Feltus F.A."/>
            <person name="Gowik U."/>
            <person name="Grigoriev I.V."/>
            <person name="Lyons E."/>
            <person name="Maher C.A."/>
            <person name="Martis M."/>
            <person name="Narechania A."/>
            <person name="Otillar R.P."/>
            <person name="Penning B.W."/>
            <person name="Salamov A.A."/>
            <person name="Wang Y."/>
            <person name="Zhang L."/>
            <person name="Carpita N.C."/>
            <person name="Freeling M."/>
            <person name="Gingle A.R."/>
            <person name="Hash C.T."/>
            <person name="Keller B."/>
            <person name="Klein P."/>
            <person name="Kresovich S."/>
            <person name="McCann M.C."/>
            <person name="Ming R."/>
            <person name="Peterson D.G."/>
            <person name="Mehboob-ur-Rahman"/>
            <person name="Ware D."/>
            <person name="Westhoff P."/>
            <person name="Mayer K.F."/>
            <person name="Messing J."/>
            <person name="Rokhsar D.S."/>
        </authorList>
    </citation>
    <scope>NUCLEOTIDE SEQUENCE [LARGE SCALE GENOMIC DNA]</scope>
    <source>
        <strain evidence="4">cv. BTx623</strain>
    </source>
</reference>
<dbReference type="EMBL" id="CM000764">
    <property type="protein sequence ID" value="KXG27813.1"/>
    <property type="molecule type" value="Genomic_DNA"/>
</dbReference>
<keyword evidence="2" id="KW-0472">Membrane</keyword>
<evidence type="ECO:0000313" key="3">
    <source>
        <dbReference type="EMBL" id="KXG27813.1"/>
    </source>
</evidence>
<keyword evidence="4" id="KW-1185">Reference proteome</keyword>